<dbReference type="SUPFAM" id="SSF55874">
    <property type="entry name" value="ATPase domain of HSP90 chaperone/DNA topoisomerase II/histidine kinase"/>
    <property type="match status" value="1"/>
</dbReference>
<feature type="chain" id="PRO_5031407682" description="histidine kinase" evidence="9">
    <location>
        <begin position="24"/>
        <end position="664"/>
    </location>
</feature>
<comment type="caution">
    <text evidence="11">The sequence shown here is derived from an EMBL/GenBank/DDBJ whole genome shotgun (WGS) entry which is preliminary data.</text>
</comment>
<keyword evidence="3" id="KW-0597">Phosphoprotein</keyword>
<dbReference type="SMART" id="SM00388">
    <property type="entry name" value="HisKA"/>
    <property type="match status" value="1"/>
</dbReference>
<comment type="catalytic activity">
    <reaction evidence="1">
        <text>ATP + protein L-histidine = ADP + protein N-phospho-L-histidine.</text>
        <dbReference type="EC" id="2.7.13.3"/>
    </reaction>
</comment>
<dbReference type="InterPro" id="IPR011623">
    <property type="entry name" value="7TMR_DISM_rcpt_extracell_dom1"/>
</dbReference>
<protein>
    <recommendedName>
        <fullName evidence="2">histidine kinase</fullName>
        <ecNumber evidence="2">2.7.13.3</ecNumber>
    </recommendedName>
</protein>
<keyword evidence="8" id="KW-0472">Membrane</keyword>
<keyword evidence="7" id="KW-0175">Coiled coil</keyword>
<dbReference type="Gene3D" id="3.30.565.10">
    <property type="entry name" value="Histidine kinase-like ATPase, C-terminal domain"/>
    <property type="match status" value="1"/>
</dbReference>
<dbReference type="InterPro" id="IPR050736">
    <property type="entry name" value="Sensor_HK_Regulatory"/>
</dbReference>
<dbReference type="Gene3D" id="1.10.287.130">
    <property type="match status" value="1"/>
</dbReference>
<evidence type="ECO:0000256" key="2">
    <source>
        <dbReference type="ARBA" id="ARBA00012438"/>
    </source>
</evidence>
<evidence type="ECO:0000256" key="8">
    <source>
        <dbReference type="SAM" id="Phobius"/>
    </source>
</evidence>
<keyword evidence="8" id="KW-1133">Transmembrane helix</keyword>
<dbReference type="Pfam" id="PF07695">
    <property type="entry name" value="7TMR-DISM_7TM"/>
    <property type="match status" value="1"/>
</dbReference>
<evidence type="ECO:0000256" key="4">
    <source>
        <dbReference type="ARBA" id="ARBA00022679"/>
    </source>
</evidence>
<feature type="transmembrane region" description="Helical" evidence="8">
    <location>
        <begin position="185"/>
        <end position="209"/>
    </location>
</feature>
<dbReference type="EMBL" id="JABBNT010000003">
    <property type="protein sequence ID" value="NMM45134.1"/>
    <property type="molecule type" value="Genomic_DNA"/>
</dbReference>
<feature type="coiled-coil region" evidence="7">
    <location>
        <begin position="383"/>
        <end position="425"/>
    </location>
</feature>
<dbReference type="InterPro" id="IPR003594">
    <property type="entry name" value="HATPase_dom"/>
</dbReference>
<dbReference type="GO" id="GO:0000155">
    <property type="term" value="F:phosphorelay sensor kinase activity"/>
    <property type="evidence" value="ECO:0007669"/>
    <property type="project" value="InterPro"/>
</dbReference>
<dbReference type="InterPro" id="IPR036890">
    <property type="entry name" value="HATPase_C_sf"/>
</dbReference>
<keyword evidence="9" id="KW-0732">Signal</keyword>
<dbReference type="EC" id="2.7.13.3" evidence="2"/>
<dbReference type="InterPro" id="IPR036097">
    <property type="entry name" value="HisK_dim/P_sf"/>
</dbReference>
<feature type="transmembrane region" description="Helical" evidence="8">
    <location>
        <begin position="370"/>
        <end position="387"/>
    </location>
</feature>
<dbReference type="RefSeq" id="WP_169625499.1">
    <property type="nucleotide sequence ID" value="NZ_JABBNT010000003.1"/>
</dbReference>
<evidence type="ECO:0000256" key="6">
    <source>
        <dbReference type="ARBA" id="ARBA00023012"/>
    </source>
</evidence>
<keyword evidence="12" id="KW-1185">Reference proteome</keyword>
<keyword evidence="5 11" id="KW-0418">Kinase</keyword>
<dbReference type="Pfam" id="PF00512">
    <property type="entry name" value="HisKA"/>
    <property type="match status" value="1"/>
</dbReference>
<dbReference type="Proteomes" id="UP000539372">
    <property type="component" value="Unassembled WGS sequence"/>
</dbReference>
<keyword evidence="6" id="KW-0902">Two-component regulatory system</keyword>
<dbReference type="AlphaFoldDB" id="A0A7Y0E0U9"/>
<keyword evidence="8" id="KW-0812">Transmembrane</keyword>
<evidence type="ECO:0000256" key="9">
    <source>
        <dbReference type="SAM" id="SignalP"/>
    </source>
</evidence>
<evidence type="ECO:0000256" key="3">
    <source>
        <dbReference type="ARBA" id="ARBA00022553"/>
    </source>
</evidence>
<dbReference type="PANTHER" id="PTHR43711:SF1">
    <property type="entry name" value="HISTIDINE KINASE 1"/>
    <property type="match status" value="1"/>
</dbReference>
<dbReference type="InterPro" id="IPR003661">
    <property type="entry name" value="HisK_dim/P_dom"/>
</dbReference>
<dbReference type="SUPFAM" id="SSF47384">
    <property type="entry name" value="Homodimeric domain of signal transducing histidine kinase"/>
    <property type="match status" value="1"/>
</dbReference>
<evidence type="ECO:0000259" key="10">
    <source>
        <dbReference type="PROSITE" id="PS50109"/>
    </source>
</evidence>
<keyword evidence="4" id="KW-0808">Transferase</keyword>
<dbReference type="PROSITE" id="PS50109">
    <property type="entry name" value="HIS_KIN"/>
    <property type="match status" value="1"/>
</dbReference>
<organism evidence="11 12">
    <name type="scientific">Pacificispira spongiicola</name>
    <dbReference type="NCBI Taxonomy" id="2729598"/>
    <lineage>
        <taxon>Bacteria</taxon>
        <taxon>Pseudomonadati</taxon>
        <taxon>Pseudomonadota</taxon>
        <taxon>Alphaproteobacteria</taxon>
        <taxon>Rhodospirillales</taxon>
        <taxon>Rhodospirillaceae</taxon>
        <taxon>Pacificispira</taxon>
    </lineage>
</organism>
<dbReference type="PANTHER" id="PTHR43711">
    <property type="entry name" value="TWO-COMPONENT HISTIDINE KINASE"/>
    <property type="match status" value="1"/>
</dbReference>
<feature type="transmembrane region" description="Helical" evidence="8">
    <location>
        <begin position="216"/>
        <end position="242"/>
    </location>
</feature>
<dbReference type="Pfam" id="PF07696">
    <property type="entry name" value="7TMR-DISMED2"/>
    <property type="match status" value="1"/>
</dbReference>
<dbReference type="Pfam" id="PF02518">
    <property type="entry name" value="HATPase_c"/>
    <property type="match status" value="1"/>
</dbReference>
<dbReference type="InterPro" id="IPR011622">
    <property type="entry name" value="7TMR_DISM_rcpt_extracell_dom2"/>
</dbReference>
<dbReference type="Gene3D" id="2.60.40.2380">
    <property type="match status" value="1"/>
</dbReference>
<feature type="signal peptide" evidence="9">
    <location>
        <begin position="1"/>
        <end position="23"/>
    </location>
</feature>
<feature type="domain" description="Histidine kinase" evidence="10">
    <location>
        <begin position="446"/>
        <end position="664"/>
    </location>
</feature>
<dbReference type="InterPro" id="IPR004358">
    <property type="entry name" value="Sig_transdc_His_kin-like_C"/>
</dbReference>
<dbReference type="PRINTS" id="PR00344">
    <property type="entry name" value="BCTRLSENSOR"/>
</dbReference>
<accession>A0A7Y0E0U9</accession>
<feature type="transmembrane region" description="Helical" evidence="8">
    <location>
        <begin position="307"/>
        <end position="329"/>
    </location>
</feature>
<reference evidence="11 12" key="1">
    <citation type="submission" date="2020-04" db="EMBL/GenBank/DDBJ databases">
        <title>Rhodospirillaceae bacterium KN72 isolated from deep sea.</title>
        <authorList>
            <person name="Zhang D.-C."/>
        </authorList>
    </citation>
    <scope>NUCLEOTIDE SEQUENCE [LARGE SCALE GENOMIC DNA]</scope>
    <source>
        <strain evidence="11 12">KN72</strain>
    </source>
</reference>
<feature type="transmembrane region" description="Helical" evidence="8">
    <location>
        <begin position="341"/>
        <end position="364"/>
    </location>
</feature>
<evidence type="ECO:0000256" key="5">
    <source>
        <dbReference type="ARBA" id="ARBA00022777"/>
    </source>
</evidence>
<name>A0A7Y0E0U9_9PROT</name>
<sequence>MRLSFVWIAAAMLALLSATPGLARDVLSLTSDMPVKHPADAAAILEDPDAVLTPADILDGDLDADFALVDGTAVGPTRSAVWVRLEAVNATKAPIDWVINLPNAQVDEADIYHVIDGAVVAVFTLGDKRPETNKVLTSDGNAAPLVTPPDATSIVYIRLYNRIGDVIDPYFEVSSPQAFVAKQQVIWLLFGLFIGGTGILFLYNTILFLRIRSSLYFWYIAYLGTVIAAVVAATGIGTRFLWSTDSSLPEATPPFLTSLALALVVQFSRAFLDTRRRAPHFDKFLRLAIAYFAIPPVAYLAGDGALALQLIAAGGLILTPLPVYGAWLWWRGHREARFFTVAWGAWFTGSTLAFGRVLGVLPSIDLTVRFFWVGVLMEAVLFAFALAERIRTLQTEKAAAERRERESLERMTAELEARVAERTEELSQKHGALTETIAQKDRLLSIVAHDLIGPFSIILGMTEVLKERAARMDPTKVAAFSADVHESAKALHKLLDNLLTWARMQRGELTFEPTEIDLSHRARQTIDLFRPIAAQKDVRIVYDGPTELPCRVDPNLVDTVLRNLVSNAIKFSHPDGTVTVDGAPRDDGGVLITVTDTGLGMTDDVQTSLFRLGAGASASGTVGETGTGIGLRLCYELLRDQGGGISVRSAPDEGAAFSVTFPPR</sequence>
<gene>
    <name evidence="11" type="ORF">HH303_11635</name>
</gene>
<evidence type="ECO:0000313" key="12">
    <source>
        <dbReference type="Proteomes" id="UP000539372"/>
    </source>
</evidence>
<evidence type="ECO:0000256" key="1">
    <source>
        <dbReference type="ARBA" id="ARBA00000085"/>
    </source>
</evidence>
<proteinExistence type="predicted"/>
<dbReference type="InterPro" id="IPR005467">
    <property type="entry name" value="His_kinase_dom"/>
</dbReference>
<feature type="transmembrane region" description="Helical" evidence="8">
    <location>
        <begin position="254"/>
        <end position="272"/>
    </location>
</feature>
<evidence type="ECO:0000256" key="7">
    <source>
        <dbReference type="SAM" id="Coils"/>
    </source>
</evidence>
<evidence type="ECO:0000313" key="11">
    <source>
        <dbReference type="EMBL" id="NMM45134.1"/>
    </source>
</evidence>
<dbReference type="SMART" id="SM00387">
    <property type="entry name" value="HATPase_c"/>
    <property type="match status" value="1"/>
</dbReference>
<feature type="transmembrane region" description="Helical" evidence="8">
    <location>
        <begin position="284"/>
        <end position="301"/>
    </location>
</feature>